<keyword evidence="3" id="KW-1185">Reference proteome</keyword>
<comment type="caution">
    <text evidence="2">The sequence shown here is derived from an EMBL/GenBank/DDBJ whole genome shotgun (WGS) entry which is preliminary data.</text>
</comment>
<protein>
    <submittedName>
        <fullName evidence="2">Uncharacterized protein</fullName>
    </submittedName>
</protein>
<sequence>MATMTKEKVTLTPYASPSSTPRLPAVNSRLIRRQGILAQLCTRCGGYSGSDNEYCMKCRSSQWKTNPLMRNYDDVYKVYAEEQREKTKNIQVLRQPEGWLEINRQRTKEERKEKKKRYQERLSIQHTGIYCVECRRSEKQTNGNLCLICDAKRRRRELDKREKTDKVFLFDDMTPRRKKKRQIDALEIVPENTVATAEPVKEKKTEAEEPLAS</sequence>
<proteinExistence type="predicted"/>
<evidence type="ECO:0000313" key="2">
    <source>
        <dbReference type="EMBL" id="OWF49077.1"/>
    </source>
</evidence>
<dbReference type="OrthoDB" id="6117387at2759"/>
<evidence type="ECO:0000256" key="1">
    <source>
        <dbReference type="SAM" id="MobiDB-lite"/>
    </source>
</evidence>
<feature type="region of interest" description="Disordered" evidence="1">
    <location>
        <begin position="191"/>
        <end position="213"/>
    </location>
</feature>
<feature type="region of interest" description="Disordered" evidence="1">
    <location>
        <begin position="1"/>
        <end position="21"/>
    </location>
</feature>
<gene>
    <name evidence="2" type="ORF">KP79_PYT20652</name>
</gene>
<evidence type="ECO:0000313" key="3">
    <source>
        <dbReference type="Proteomes" id="UP000242188"/>
    </source>
</evidence>
<name>A0A210QJZ7_MIZYE</name>
<dbReference type="EMBL" id="NEDP02003256">
    <property type="protein sequence ID" value="OWF49077.1"/>
    <property type="molecule type" value="Genomic_DNA"/>
</dbReference>
<reference evidence="2 3" key="1">
    <citation type="journal article" date="2017" name="Nat. Ecol. Evol.">
        <title>Scallop genome provides insights into evolution of bilaterian karyotype and development.</title>
        <authorList>
            <person name="Wang S."/>
            <person name="Zhang J."/>
            <person name="Jiao W."/>
            <person name="Li J."/>
            <person name="Xun X."/>
            <person name="Sun Y."/>
            <person name="Guo X."/>
            <person name="Huan P."/>
            <person name="Dong B."/>
            <person name="Zhang L."/>
            <person name="Hu X."/>
            <person name="Sun X."/>
            <person name="Wang J."/>
            <person name="Zhao C."/>
            <person name="Wang Y."/>
            <person name="Wang D."/>
            <person name="Huang X."/>
            <person name="Wang R."/>
            <person name="Lv J."/>
            <person name="Li Y."/>
            <person name="Zhang Z."/>
            <person name="Liu B."/>
            <person name="Lu W."/>
            <person name="Hui Y."/>
            <person name="Liang J."/>
            <person name="Zhou Z."/>
            <person name="Hou R."/>
            <person name="Li X."/>
            <person name="Liu Y."/>
            <person name="Li H."/>
            <person name="Ning X."/>
            <person name="Lin Y."/>
            <person name="Zhao L."/>
            <person name="Xing Q."/>
            <person name="Dou J."/>
            <person name="Li Y."/>
            <person name="Mao J."/>
            <person name="Guo H."/>
            <person name="Dou H."/>
            <person name="Li T."/>
            <person name="Mu C."/>
            <person name="Jiang W."/>
            <person name="Fu Q."/>
            <person name="Fu X."/>
            <person name="Miao Y."/>
            <person name="Liu J."/>
            <person name="Yu Q."/>
            <person name="Li R."/>
            <person name="Liao H."/>
            <person name="Li X."/>
            <person name="Kong Y."/>
            <person name="Jiang Z."/>
            <person name="Chourrout D."/>
            <person name="Li R."/>
            <person name="Bao Z."/>
        </authorList>
    </citation>
    <scope>NUCLEOTIDE SEQUENCE [LARGE SCALE GENOMIC DNA]</scope>
    <source>
        <strain evidence="2 3">PY_sf001</strain>
    </source>
</reference>
<dbReference type="Proteomes" id="UP000242188">
    <property type="component" value="Unassembled WGS sequence"/>
</dbReference>
<organism evidence="2 3">
    <name type="scientific">Mizuhopecten yessoensis</name>
    <name type="common">Japanese scallop</name>
    <name type="synonym">Patinopecten yessoensis</name>
    <dbReference type="NCBI Taxonomy" id="6573"/>
    <lineage>
        <taxon>Eukaryota</taxon>
        <taxon>Metazoa</taxon>
        <taxon>Spiralia</taxon>
        <taxon>Lophotrochozoa</taxon>
        <taxon>Mollusca</taxon>
        <taxon>Bivalvia</taxon>
        <taxon>Autobranchia</taxon>
        <taxon>Pteriomorphia</taxon>
        <taxon>Pectinida</taxon>
        <taxon>Pectinoidea</taxon>
        <taxon>Pectinidae</taxon>
        <taxon>Mizuhopecten</taxon>
    </lineage>
</organism>
<accession>A0A210QJZ7</accession>
<dbReference type="AlphaFoldDB" id="A0A210QJZ7"/>